<accession>A0ACA9REG5</accession>
<gene>
    <name evidence="1" type="ORF">RPERSI_LOCUS18663</name>
</gene>
<evidence type="ECO:0000313" key="2">
    <source>
        <dbReference type="Proteomes" id="UP000789920"/>
    </source>
</evidence>
<dbReference type="Proteomes" id="UP000789920">
    <property type="component" value="Unassembled WGS sequence"/>
</dbReference>
<keyword evidence="2" id="KW-1185">Reference proteome</keyword>
<feature type="non-terminal residue" evidence="1">
    <location>
        <position position="106"/>
    </location>
</feature>
<protein>
    <submittedName>
        <fullName evidence="1">29953_t:CDS:1</fullName>
    </submittedName>
</protein>
<sequence>ISINSLNGILQCEKLEQITISASNGISCSDVNNNLSAWGLNQEFNVIPMNLVIKPHQDPHYQYSYPRDFSRLYRRAAENSEIVFSEIVFTRSNIYEIYNIRDPSLR</sequence>
<comment type="caution">
    <text evidence="1">The sequence shown here is derived from an EMBL/GenBank/DDBJ whole genome shotgun (WGS) entry which is preliminary data.</text>
</comment>
<dbReference type="EMBL" id="CAJVQC010049817">
    <property type="protein sequence ID" value="CAG8788172.1"/>
    <property type="molecule type" value="Genomic_DNA"/>
</dbReference>
<organism evidence="1 2">
    <name type="scientific">Racocetra persica</name>
    <dbReference type="NCBI Taxonomy" id="160502"/>
    <lineage>
        <taxon>Eukaryota</taxon>
        <taxon>Fungi</taxon>
        <taxon>Fungi incertae sedis</taxon>
        <taxon>Mucoromycota</taxon>
        <taxon>Glomeromycotina</taxon>
        <taxon>Glomeromycetes</taxon>
        <taxon>Diversisporales</taxon>
        <taxon>Gigasporaceae</taxon>
        <taxon>Racocetra</taxon>
    </lineage>
</organism>
<name>A0ACA9REG5_9GLOM</name>
<evidence type="ECO:0000313" key="1">
    <source>
        <dbReference type="EMBL" id="CAG8788172.1"/>
    </source>
</evidence>
<feature type="non-terminal residue" evidence="1">
    <location>
        <position position="1"/>
    </location>
</feature>
<proteinExistence type="predicted"/>
<reference evidence="1" key="1">
    <citation type="submission" date="2021-06" db="EMBL/GenBank/DDBJ databases">
        <authorList>
            <person name="Kallberg Y."/>
            <person name="Tangrot J."/>
            <person name="Rosling A."/>
        </authorList>
    </citation>
    <scope>NUCLEOTIDE SEQUENCE</scope>
    <source>
        <strain evidence="1">MA461A</strain>
    </source>
</reference>